<accession>A0ABQ4NSW2</accession>
<dbReference type="Pfam" id="PF17775">
    <property type="entry name" value="YchJ_M-like"/>
    <property type="match status" value="1"/>
</dbReference>
<dbReference type="Pfam" id="PF02810">
    <property type="entry name" value="SEC-C"/>
    <property type="match status" value="1"/>
</dbReference>
<organism evidence="2 3">
    <name type="scientific">Shewanella algidipiscicola</name>
    <dbReference type="NCBI Taxonomy" id="614070"/>
    <lineage>
        <taxon>Bacteria</taxon>
        <taxon>Pseudomonadati</taxon>
        <taxon>Pseudomonadota</taxon>
        <taxon>Gammaproteobacteria</taxon>
        <taxon>Alteromonadales</taxon>
        <taxon>Shewanellaceae</taxon>
        <taxon>Shewanella</taxon>
    </lineage>
</organism>
<dbReference type="Proteomes" id="UP000761574">
    <property type="component" value="Unassembled WGS sequence"/>
</dbReference>
<feature type="domain" description="YchJ-like middle NTF2-like" evidence="1">
    <location>
        <begin position="49"/>
        <end position="144"/>
    </location>
</feature>
<dbReference type="SUPFAM" id="SSF103642">
    <property type="entry name" value="Sec-C motif"/>
    <property type="match status" value="1"/>
</dbReference>
<evidence type="ECO:0000259" key="1">
    <source>
        <dbReference type="Pfam" id="PF17775"/>
    </source>
</evidence>
<dbReference type="InterPro" id="IPR048469">
    <property type="entry name" value="YchJ-like_M"/>
</dbReference>
<name>A0ABQ4NSW2_9GAMM</name>
<dbReference type="InterPro" id="IPR032710">
    <property type="entry name" value="NTF2-like_dom_sf"/>
</dbReference>
<dbReference type="PANTHER" id="PTHR33747:SF1">
    <property type="entry name" value="ADENYLATE CYCLASE-ASSOCIATED CAP C-TERMINAL DOMAIN-CONTAINING PROTEIN"/>
    <property type="match status" value="1"/>
</dbReference>
<evidence type="ECO:0000313" key="2">
    <source>
        <dbReference type="EMBL" id="GIU02364.1"/>
    </source>
</evidence>
<dbReference type="EMBL" id="BPFB01000063">
    <property type="protein sequence ID" value="GIU02364.1"/>
    <property type="molecule type" value="Genomic_DNA"/>
</dbReference>
<dbReference type="RefSeq" id="WP_110457721.1">
    <property type="nucleotide sequence ID" value="NZ_BPFB01000063.1"/>
</dbReference>
<proteinExistence type="predicted"/>
<evidence type="ECO:0000313" key="3">
    <source>
        <dbReference type="Proteomes" id="UP000761574"/>
    </source>
</evidence>
<dbReference type="InterPro" id="IPR004027">
    <property type="entry name" value="SEC_C_motif"/>
</dbReference>
<gene>
    <name evidence="2" type="ORF">TUM4630_33800</name>
</gene>
<dbReference type="Gene3D" id="3.10.450.50">
    <property type="match status" value="1"/>
</dbReference>
<protein>
    <submittedName>
        <fullName evidence="2">UPF0225 protein</fullName>
    </submittedName>
</protein>
<dbReference type="SUPFAM" id="SSF54427">
    <property type="entry name" value="NTF2-like"/>
    <property type="match status" value="1"/>
</dbReference>
<dbReference type="PANTHER" id="PTHR33747">
    <property type="entry name" value="UPF0225 PROTEIN SCO1677"/>
    <property type="match status" value="1"/>
</dbReference>
<reference evidence="2 3" key="1">
    <citation type="submission" date="2021-05" db="EMBL/GenBank/DDBJ databases">
        <title>Molecular characterization for Shewanella algae harboring chromosomal blaOXA-55-like strains isolated from clinical and environment sample.</title>
        <authorList>
            <person name="Ohama Y."/>
            <person name="Aoki K."/>
            <person name="Harada S."/>
            <person name="Moriya K."/>
            <person name="Ishii Y."/>
            <person name="Tateda K."/>
        </authorList>
    </citation>
    <scope>NUCLEOTIDE SEQUENCE [LARGE SCALE GENOMIC DNA]</scope>
    <source>
        <strain evidence="2 3">LMG 23746</strain>
    </source>
</reference>
<comment type="caution">
    <text evidence="2">The sequence shown here is derived from an EMBL/GenBank/DDBJ whole genome shotgun (WGS) entry which is preliminary data.</text>
</comment>
<keyword evidence="3" id="KW-1185">Reference proteome</keyword>
<sequence>MKSDPLTGEQVFKHSNTAQECPCGQRVKGERLTYQACCKIYHQGAFVPTPEVLMRSRYSAFVMRLHDYLIATHHPDTLNGLTKSILDSDNQTQWLGLSIQRSATTDDNGVVEFHAWYRENNRLDAIHEVSQFIKQHGVWWYTSGEQLNPQLPKRNDPCICYSGRKFKQCCLNLAN</sequence>